<proteinExistence type="inferred from homology"/>
<keyword evidence="4" id="KW-1185">Reference proteome</keyword>
<gene>
    <name evidence="3" type="ORF">QCO44_03980</name>
</gene>
<dbReference type="InterPro" id="IPR017850">
    <property type="entry name" value="Alkaline_phosphatase_core_sf"/>
</dbReference>
<dbReference type="Pfam" id="PF00884">
    <property type="entry name" value="Sulfatase"/>
    <property type="match status" value="1"/>
</dbReference>
<evidence type="ECO:0000256" key="1">
    <source>
        <dbReference type="ARBA" id="ARBA00008779"/>
    </source>
</evidence>
<dbReference type="Proteomes" id="UP001559623">
    <property type="component" value="Unassembled WGS sequence"/>
</dbReference>
<evidence type="ECO:0000313" key="3">
    <source>
        <dbReference type="EMBL" id="MEX5284803.1"/>
    </source>
</evidence>
<protein>
    <submittedName>
        <fullName evidence="3">Sulfatase-like hydrolase/transferase</fullName>
    </submittedName>
</protein>
<comment type="similarity">
    <text evidence="1">Belongs to the sulfatase family.</text>
</comment>
<dbReference type="SUPFAM" id="SSF53649">
    <property type="entry name" value="Alkaline phosphatase-like"/>
    <property type="match status" value="1"/>
</dbReference>
<name>A0ABV3X5M2_9FIRM</name>
<dbReference type="PANTHER" id="PTHR42693">
    <property type="entry name" value="ARYLSULFATASE FAMILY MEMBER"/>
    <property type="match status" value="1"/>
</dbReference>
<comment type="caution">
    <text evidence="3">The sequence shown here is derived from an EMBL/GenBank/DDBJ whole genome shotgun (WGS) entry which is preliminary data.</text>
</comment>
<dbReference type="EMBL" id="JARVLH010000002">
    <property type="protein sequence ID" value="MEX5284803.1"/>
    <property type="molecule type" value="Genomic_DNA"/>
</dbReference>
<dbReference type="InterPro" id="IPR000917">
    <property type="entry name" value="Sulfatase_N"/>
</dbReference>
<sequence length="714" mass="80575">MERNIREVSSLEERYYQEKCARGYALFEALKEKEERREYDDAFLALLVDYRELFPHSENVDIFYAHYAIAHGSYSVALETAERSYAKKKCHYEIWKILIACYKYFGNTWQQLMIEGMASHVYRLPVKAALPRERLQEYLDLLSLATGEPVYAPLAKSRTHFENGALTESCGVFAGEFLPSLREVQDVYRYWVGAYIGRGGLDNKGRLLEILKDDSRFCAMGGADFVFDIMKSRLVSDHVAIDEGCEVLVPLIGTKESQEIHFSGEKLETNAAFLGKWATSFYRIGEKTQITSCEPFLMGEPIPLLHSSRRKKFVLHILADGLCWTAMKQHGFSLMPNLMKFFLKGIIFNNHFSVAEYTYPSLATIETGCHLHRLQTFNSTCMNELDEGYVTLSEQMKRLGYYCTSLLGDGSGIYNGVTRGHDRLLVNAWELSAHEGMERTIQSLKAFAECDSFLFLHFTDTHPWPSCSVQLPLSTQTGAALAERIKGAGAAVPSVYLPHEPLFAAAARESMASVDQNLGMLFSYIEENYAEDEYIVQLYSDHGSAVLVDEPPYLMGTAQTGASWMLRGAGVPQKGLVDELTSALDIYPAAARLVGFEVPAGLDGNLPEILGGKQREYVVSNSIFPGQTYKLCIRTAEYEFRLESQEVVDEDGGVDLRRPKMQLFRRTDTAREIEDGAMLGRFLSVARQHTASFDTRGEIWPEKRALRKSWYPGA</sequence>
<dbReference type="InterPro" id="IPR050738">
    <property type="entry name" value="Sulfatase"/>
</dbReference>
<accession>A0ABV3X5M2</accession>
<feature type="domain" description="Sulfatase N-terminal" evidence="2">
    <location>
        <begin position="313"/>
        <end position="595"/>
    </location>
</feature>
<organism evidence="3 4">
    <name type="scientific">Selenomonas sputigena</name>
    <dbReference type="NCBI Taxonomy" id="69823"/>
    <lineage>
        <taxon>Bacteria</taxon>
        <taxon>Bacillati</taxon>
        <taxon>Bacillota</taxon>
        <taxon>Negativicutes</taxon>
        <taxon>Selenomonadales</taxon>
        <taxon>Selenomonadaceae</taxon>
        <taxon>Selenomonas</taxon>
    </lineage>
</organism>
<dbReference type="Gene3D" id="3.40.720.10">
    <property type="entry name" value="Alkaline Phosphatase, subunit A"/>
    <property type="match status" value="1"/>
</dbReference>
<dbReference type="PANTHER" id="PTHR42693:SF33">
    <property type="entry name" value="ARYLSULFATASE"/>
    <property type="match status" value="1"/>
</dbReference>
<reference evidence="3 4" key="1">
    <citation type="submission" date="2023-04" db="EMBL/GenBank/DDBJ databases">
        <title>Genome Sequence of Selenomonas sputigena ATCC 33150.</title>
        <authorList>
            <person name="Miller D.P."/>
            <person name="Anvari S."/>
            <person name="Polson S.W."/>
            <person name="Macdonald M."/>
            <person name="Mcdowell J.V."/>
        </authorList>
    </citation>
    <scope>NUCLEOTIDE SEQUENCE [LARGE SCALE GENOMIC DNA]</scope>
    <source>
        <strain evidence="3 4">ATCC 33150</strain>
    </source>
</reference>
<evidence type="ECO:0000313" key="4">
    <source>
        <dbReference type="Proteomes" id="UP001559623"/>
    </source>
</evidence>
<dbReference type="RefSeq" id="WP_368846524.1">
    <property type="nucleotide sequence ID" value="NZ_CP194411.1"/>
</dbReference>
<evidence type="ECO:0000259" key="2">
    <source>
        <dbReference type="Pfam" id="PF00884"/>
    </source>
</evidence>